<comment type="caution">
    <text evidence="2">The sequence shown here is derived from an EMBL/GenBank/DDBJ whole genome shotgun (WGS) entry which is preliminary data.</text>
</comment>
<sequence>MSAAKVSGARSTLIRLALAAVAGSAAAWGAAVLIVAAGDPRPQDHHDPLFSYQAPR</sequence>
<evidence type="ECO:0008006" key="4">
    <source>
        <dbReference type="Google" id="ProtNLM"/>
    </source>
</evidence>
<name>A0ABP5E1C7_9ACTN</name>
<organism evidence="2 3">
    <name type="scientific">Catenulispora subtropica</name>
    <dbReference type="NCBI Taxonomy" id="450798"/>
    <lineage>
        <taxon>Bacteria</taxon>
        <taxon>Bacillati</taxon>
        <taxon>Actinomycetota</taxon>
        <taxon>Actinomycetes</taxon>
        <taxon>Catenulisporales</taxon>
        <taxon>Catenulisporaceae</taxon>
        <taxon>Catenulispora</taxon>
    </lineage>
</organism>
<dbReference type="EMBL" id="BAAAQM010000040">
    <property type="protein sequence ID" value="GAA1988095.1"/>
    <property type="molecule type" value="Genomic_DNA"/>
</dbReference>
<gene>
    <name evidence="2" type="ORF">GCM10009838_58610</name>
</gene>
<dbReference type="RefSeq" id="WP_344660375.1">
    <property type="nucleotide sequence ID" value="NZ_BAAAQM010000040.1"/>
</dbReference>
<feature type="transmembrane region" description="Helical" evidence="1">
    <location>
        <begin position="12"/>
        <end position="37"/>
    </location>
</feature>
<evidence type="ECO:0000256" key="1">
    <source>
        <dbReference type="SAM" id="Phobius"/>
    </source>
</evidence>
<keyword evidence="3" id="KW-1185">Reference proteome</keyword>
<accession>A0ABP5E1C7</accession>
<evidence type="ECO:0000313" key="3">
    <source>
        <dbReference type="Proteomes" id="UP001499854"/>
    </source>
</evidence>
<dbReference type="Proteomes" id="UP001499854">
    <property type="component" value="Unassembled WGS sequence"/>
</dbReference>
<keyword evidence="1" id="KW-1133">Transmembrane helix</keyword>
<protein>
    <recommendedName>
        <fullName evidence="4">Secreted protein</fullName>
    </recommendedName>
</protein>
<keyword evidence="1" id="KW-0812">Transmembrane</keyword>
<keyword evidence="1" id="KW-0472">Membrane</keyword>
<proteinExistence type="predicted"/>
<reference evidence="3" key="1">
    <citation type="journal article" date="2019" name="Int. J. Syst. Evol. Microbiol.">
        <title>The Global Catalogue of Microorganisms (GCM) 10K type strain sequencing project: providing services to taxonomists for standard genome sequencing and annotation.</title>
        <authorList>
            <consortium name="The Broad Institute Genomics Platform"/>
            <consortium name="The Broad Institute Genome Sequencing Center for Infectious Disease"/>
            <person name="Wu L."/>
            <person name="Ma J."/>
        </authorList>
    </citation>
    <scope>NUCLEOTIDE SEQUENCE [LARGE SCALE GENOMIC DNA]</scope>
    <source>
        <strain evidence="3">JCM 16013</strain>
    </source>
</reference>
<evidence type="ECO:0000313" key="2">
    <source>
        <dbReference type="EMBL" id="GAA1988095.1"/>
    </source>
</evidence>